<protein>
    <recommendedName>
        <fullName evidence="13">Undecaprenyl-phosphate 4-deoxy-4-formamido-L-arabinose transferase</fullName>
        <ecNumber evidence="13">2.4.2.53</ecNumber>
    </recommendedName>
    <alternativeName>
        <fullName evidence="13">Undecaprenyl-phosphate Ara4FN transferase</fullName>
        <shortName evidence="13">Ara4FN transferase</shortName>
    </alternativeName>
</protein>
<evidence type="ECO:0000256" key="13">
    <source>
        <dbReference type="HAMAP-Rule" id="MF_01164"/>
    </source>
</evidence>
<dbReference type="GO" id="GO:0009103">
    <property type="term" value="P:lipopolysaccharide biosynthetic process"/>
    <property type="evidence" value="ECO:0007669"/>
    <property type="project" value="UniProtKB-UniRule"/>
</dbReference>
<dbReference type="EMBL" id="JACAQE010000002">
    <property type="protein sequence ID" value="NWC13722.1"/>
    <property type="molecule type" value="Genomic_DNA"/>
</dbReference>
<keyword evidence="11 13" id="KW-0472">Membrane</keyword>
<dbReference type="GO" id="GO:0099621">
    <property type="term" value="F:undecaprenyl-phosphate 4-deoxy-4-formamido-L-arabinose transferase activity"/>
    <property type="evidence" value="ECO:0007669"/>
    <property type="project" value="UniProtKB-EC"/>
</dbReference>
<keyword evidence="9 13" id="KW-1133">Transmembrane helix</keyword>
<comment type="similarity">
    <text evidence="13">Belongs to the glycosyltransferase 2 family.</text>
</comment>
<comment type="caution">
    <text evidence="16">The sequence shown here is derived from an EMBL/GenBank/DDBJ whole genome shotgun (WGS) entry which is preliminary data.</text>
</comment>
<keyword evidence="2 13" id="KW-0444">Lipid biosynthesis</keyword>
<keyword evidence="4 13" id="KW-0441">Lipid A biosynthesis</keyword>
<evidence type="ECO:0000256" key="14">
    <source>
        <dbReference type="SAM" id="MobiDB-lite"/>
    </source>
</evidence>
<dbReference type="GO" id="GO:0009245">
    <property type="term" value="P:lipid A biosynthetic process"/>
    <property type="evidence" value="ECO:0007669"/>
    <property type="project" value="UniProtKB-UniRule"/>
</dbReference>
<evidence type="ECO:0000256" key="10">
    <source>
        <dbReference type="ARBA" id="ARBA00023098"/>
    </source>
</evidence>
<dbReference type="GO" id="GO:0036108">
    <property type="term" value="P:4-amino-4-deoxy-alpha-L-arabinopyranosyl undecaprenyl phosphate biosynthetic process"/>
    <property type="evidence" value="ECO:0007669"/>
    <property type="project" value="UniProtKB-UniRule"/>
</dbReference>
<keyword evidence="8 13" id="KW-0448">Lipopolysaccharide biosynthesis</keyword>
<evidence type="ECO:0000256" key="1">
    <source>
        <dbReference type="ARBA" id="ARBA00022475"/>
    </source>
</evidence>
<dbReference type="PANTHER" id="PTHR48090:SF3">
    <property type="entry name" value="UNDECAPRENYL-PHOSPHATE 4-DEOXY-4-FORMAMIDO-L-ARABINOSE TRANSFERASE"/>
    <property type="match status" value="1"/>
</dbReference>
<dbReference type="CDD" id="cd04187">
    <property type="entry name" value="DPM1_like_bac"/>
    <property type="match status" value="1"/>
</dbReference>
<keyword evidence="5 13" id="KW-0328">Glycosyltransferase</keyword>
<evidence type="ECO:0000256" key="2">
    <source>
        <dbReference type="ARBA" id="ARBA00022516"/>
    </source>
</evidence>
<organism evidence="16 17">
    <name type="scientific">Pseudomonas gingeri</name>
    <dbReference type="NCBI Taxonomy" id="117681"/>
    <lineage>
        <taxon>Bacteria</taxon>
        <taxon>Pseudomonadati</taxon>
        <taxon>Pseudomonadota</taxon>
        <taxon>Gammaproteobacteria</taxon>
        <taxon>Pseudomonadales</taxon>
        <taxon>Pseudomonadaceae</taxon>
        <taxon>Pseudomonas</taxon>
    </lineage>
</organism>
<comment type="pathway">
    <text evidence="13">Bacterial outer membrane biogenesis; lipopolysaccharide biosynthesis.</text>
</comment>
<dbReference type="UniPathway" id="UPA00030"/>
<dbReference type="HAMAP" id="MF_01164">
    <property type="entry name" value="ArnC_transfer"/>
    <property type="match status" value="1"/>
</dbReference>
<dbReference type="NCBIfam" id="NF007986">
    <property type="entry name" value="PRK10714.1"/>
    <property type="match status" value="1"/>
</dbReference>
<keyword evidence="12 13" id="KW-0046">Antibiotic resistance</keyword>
<reference evidence="16 17" key="1">
    <citation type="submission" date="2020-04" db="EMBL/GenBank/DDBJ databases">
        <title>Molecular characterization of pseudomonads from Agaricus bisporus reveal novel blotch 2 pathogens in Western Europe.</title>
        <authorList>
            <person name="Taparia T."/>
            <person name="Krijger M."/>
            <person name="Haynes E."/>
            <person name="Elpinstone J.G."/>
            <person name="Noble R."/>
            <person name="Van Der Wolf J."/>
        </authorList>
    </citation>
    <scope>NUCLEOTIDE SEQUENCE [LARGE SCALE GENOMIC DNA]</scope>
    <source>
        <strain evidence="16 17">IPO3738</strain>
    </source>
</reference>
<keyword evidence="7 13" id="KW-0812">Transmembrane</keyword>
<keyword evidence="1 13" id="KW-1003">Cell membrane</keyword>
<name>A0A7Y8CD63_9PSED</name>
<evidence type="ECO:0000256" key="9">
    <source>
        <dbReference type="ARBA" id="ARBA00022989"/>
    </source>
</evidence>
<accession>A0A7Y8CD63</accession>
<gene>
    <name evidence="13 16" type="primary">arnC</name>
    <name evidence="16" type="ORF">HX845_08730</name>
</gene>
<proteinExistence type="inferred from homology"/>
<keyword evidence="3" id="KW-0997">Cell inner membrane</keyword>
<dbReference type="Gene3D" id="3.90.550.10">
    <property type="entry name" value="Spore Coat Polysaccharide Biosynthesis Protein SpsA, Chain A"/>
    <property type="match status" value="1"/>
</dbReference>
<evidence type="ECO:0000256" key="5">
    <source>
        <dbReference type="ARBA" id="ARBA00022676"/>
    </source>
</evidence>
<evidence type="ECO:0000256" key="3">
    <source>
        <dbReference type="ARBA" id="ARBA00022519"/>
    </source>
</evidence>
<dbReference type="RefSeq" id="WP_103032700.1">
    <property type="nucleotide sequence ID" value="NZ_JACAOR010000001.1"/>
</dbReference>
<dbReference type="AlphaFoldDB" id="A0A7Y8CD63"/>
<feature type="domain" description="Glycosyltransferase 2-like" evidence="15">
    <location>
        <begin position="10"/>
        <end position="172"/>
    </location>
</feature>
<evidence type="ECO:0000256" key="8">
    <source>
        <dbReference type="ARBA" id="ARBA00022985"/>
    </source>
</evidence>
<evidence type="ECO:0000256" key="11">
    <source>
        <dbReference type="ARBA" id="ARBA00023136"/>
    </source>
</evidence>
<sequence>MKPYPIQRVSIVIPVYNEEQSLPELLRRTEAACAQLSQDVEIILVDDGSRDRSADILQEAAEREGSPVVAVILNRNYGQHAAIMAGFEQSTGDVVITLDADLQNPPEEIPRLVEQAALGYDVVGTVRNNRQDSALRRWPSRLINLAVQRSTGVAMSDYGCMLRAYRRSIVDAMLACRERSTFIPILANSFARHTTEVLVQHAEREHGDSKYSPMRLINLMFDLVTCMTTTPLRLLSIIGFSMAGLGALFALMLIVLRLIFGAAWAGDGTFVLFAVLFVFTGGQFIGMGLLGEYLGRMYSDVRARPRFFIEKVVRSQPSSSSAPTETSSTTTSNQVAS</sequence>
<keyword evidence="10 13" id="KW-0443">Lipid metabolism</keyword>
<evidence type="ECO:0000256" key="4">
    <source>
        <dbReference type="ARBA" id="ARBA00022556"/>
    </source>
</evidence>
<evidence type="ECO:0000256" key="6">
    <source>
        <dbReference type="ARBA" id="ARBA00022679"/>
    </source>
</evidence>
<dbReference type="SUPFAM" id="SSF53448">
    <property type="entry name" value="Nucleotide-diphospho-sugar transferases"/>
    <property type="match status" value="1"/>
</dbReference>
<dbReference type="GO" id="GO:0046677">
    <property type="term" value="P:response to antibiotic"/>
    <property type="evidence" value="ECO:0007669"/>
    <property type="project" value="UniProtKB-KW"/>
</dbReference>
<evidence type="ECO:0000256" key="7">
    <source>
        <dbReference type="ARBA" id="ARBA00022692"/>
    </source>
</evidence>
<evidence type="ECO:0000313" key="16">
    <source>
        <dbReference type="EMBL" id="NWC13722.1"/>
    </source>
</evidence>
<dbReference type="GO" id="GO:0005886">
    <property type="term" value="C:plasma membrane"/>
    <property type="evidence" value="ECO:0007669"/>
    <property type="project" value="UniProtKB-SubCell"/>
</dbReference>
<feature type="transmembrane region" description="Helical" evidence="13">
    <location>
        <begin position="237"/>
        <end position="264"/>
    </location>
</feature>
<comment type="subcellular location">
    <subcellularLocation>
        <location evidence="13">Cell membrane</location>
        <topology evidence="13">Multi-pass membrane protein</topology>
    </subcellularLocation>
</comment>
<evidence type="ECO:0000259" key="15">
    <source>
        <dbReference type="Pfam" id="PF00535"/>
    </source>
</evidence>
<dbReference type="Pfam" id="PF00535">
    <property type="entry name" value="Glycos_transf_2"/>
    <property type="match status" value="1"/>
</dbReference>
<dbReference type="EC" id="2.4.2.53" evidence="13"/>
<dbReference type="PANTHER" id="PTHR48090">
    <property type="entry name" value="UNDECAPRENYL-PHOSPHATE 4-DEOXY-4-FORMAMIDO-L-ARABINOSE TRANSFERASE-RELATED"/>
    <property type="match status" value="1"/>
</dbReference>
<comment type="function">
    <text evidence="13">Catalyzes the transfer of 4-deoxy-4-formamido-L-arabinose from UDP to undecaprenyl phosphate. The modified arabinose is attached to lipid A and is required for resistance to polymyxin and cationic antimicrobial peptides.</text>
</comment>
<feature type="transmembrane region" description="Helical" evidence="13">
    <location>
        <begin position="270"/>
        <end position="294"/>
    </location>
</feature>
<dbReference type="InterPro" id="IPR022857">
    <property type="entry name" value="ArnC_tfrase"/>
</dbReference>
<keyword evidence="6 13" id="KW-0808">Transferase</keyword>
<comment type="catalytic activity">
    <reaction evidence="13">
        <text>UDP-4-deoxy-4-formamido-beta-L-arabinose + di-trans,octa-cis-undecaprenyl phosphate = 4-deoxy-4-formamido-alpha-L-arabinopyranosyl di-trans,octa-cis-undecaprenyl phosphate + UDP</text>
        <dbReference type="Rhea" id="RHEA:27722"/>
        <dbReference type="ChEBI" id="CHEBI:58223"/>
        <dbReference type="ChEBI" id="CHEBI:58709"/>
        <dbReference type="ChEBI" id="CHEBI:58909"/>
        <dbReference type="ChEBI" id="CHEBI:60392"/>
        <dbReference type="EC" id="2.4.2.53"/>
    </reaction>
</comment>
<comment type="pathway">
    <text evidence="13">Glycolipid biosynthesis; 4-amino-4-deoxy-alpha-L-arabinose undecaprenyl phosphate biosynthesis; 4-amino-4-deoxy-alpha-L-arabinose undecaprenyl phosphate from UDP-4-deoxy-4-formamido-beta-L-arabinose and undecaprenyl phosphate: step 1/2.</text>
</comment>
<evidence type="ECO:0000313" key="17">
    <source>
        <dbReference type="Proteomes" id="UP000517547"/>
    </source>
</evidence>
<dbReference type="UniPathway" id="UPA00036">
    <property type="reaction ID" value="UER00495"/>
</dbReference>
<dbReference type="InterPro" id="IPR029044">
    <property type="entry name" value="Nucleotide-diphossugar_trans"/>
</dbReference>
<dbReference type="InterPro" id="IPR050256">
    <property type="entry name" value="Glycosyltransferase_2"/>
</dbReference>
<dbReference type="GO" id="GO:0016780">
    <property type="term" value="F:phosphotransferase activity, for other substituted phosphate groups"/>
    <property type="evidence" value="ECO:0007669"/>
    <property type="project" value="UniProtKB-UniRule"/>
</dbReference>
<dbReference type="GeneID" id="57658577"/>
<dbReference type="Proteomes" id="UP000517547">
    <property type="component" value="Unassembled WGS sequence"/>
</dbReference>
<feature type="region of interest" description="Disordered" evidence="14">
    <location>
        <begin position="315"/>
        <end position="337"/>
    </location>
</feature>
<evidence type="ECO:0000256" key="12">
    <source>
        <dbReference type="ARBA" id="ARBA00023251"/>
    </source>
</evidence>
<dbReference type="InterPro" id="IPR001173">
    <property type="entry name" value="Glyco_trans_2-like"/>
</dbReference>